<feature type="compositionally biased region" description="Basic and acidic residues" evidence="2">
    <location>
        <begin position="1353"/>
        <end position="1372"/>
    </location>
</feature>
<dbReference type="GO" id="GO:0031982">
    <property type="term" value="C:vesicle"/>
    <property type="evidence" value="ECO:0007669"/>
    <property type="project" value="TreeGrafter"/>
</dbReference>
<feature type="compositionally biased region" description="Basic residues" evidence="2">
    <location>
        <begin position="118"/>
        <end position="127"/>
    </location>
</feature>
<feature type="compositionally biased region" description="Low complexity" evidence="2">
    <location>
        <begin position="151"/>
        <end position="161"/>
    </location>
</feature>
<feature type="compositionally biased region" description="Basic residues" evidence="2">
    <location>
        <begin position="1419"/>
        <end position="1429"/>
    </location>
</feature>
<keyword evidence="1" id="KW-0175">Coiled coil</keyword>
<evidence type="ECO:0000256" key="2">
    <source>
        <dbReference type="SAM" id="MobiDB-lite"/>
    </source>
</evidence>
<dbReference type="GO" id="GO:0030276">
    <property type="term" value="F:clathrin binding"/>
    <property type="evidence" value="ECO:0007669"/>
    <property type="project" value="TreeGrafter"/>
</dbReference>
<evidence type="ECO:0000313" key="5">
    <source>
        <dbReference type="Proteomes" id="UP001279734"/>
    </source>
</evidence>
<evidence type="ECO:0000259" key="3">
    <source>
        <dbReference type="PROSITE" id="PS50076"/>
    </source>
</evidence>
<gene>
    <name evidence="4" type="ORF">Nepgr_006009</name>
</gene>
<dbReference type="GO" id="GO:0072318">
    <property type="term" value="P:clathrin coat disassembly"/>
    <property type="evidence" value="ECO:0007669"/>
    <property type="project" value="TreeGrafter"/>
</dbReference>
<proteinExistence type="predicted"/>
<feature type="compositionally biased region" description="Low complexity" evidence="2">
    <location>
        <begin position="1375"/>
        <end position="1386"/>
    </location>
</feature>
<organism evidence="4 5">
    <name type="scientific">Nepenthes gracilis</name>
    <name type="common">Slender pitcher plant</name>
    <dbReference type="NCBI Taxonomy" id="150966"/>
    <lineage>
        <taxon>Eukaryota</taxon>
        <taxon>Viridiplantae</taxon>
        <taxon>Streptophyta</taxon>
        <taxon>Embryophyta</taxon>
        <taxon>Tracheophyta</taxon>
        <taxon>Spermatophyta</taxon>
        <taxon>Magnoliopsida</taxon>
        <taxon>eudicotyledons</taxon>
        <taxon>Gunneridae</taxon>
        <taxon>Pentapetalae</taxon>
        <taxon>Caryophyllales</taxon>
        <taxon>Nepenthaceae</taxon>
        <taxon>Nepenthes</taxon>
    </lineage>
</organism>
<accession>A0AAD3XH01</accession>
<dbReference type="GO" id="GO:0005737">
    <property type="term" value="C:cytoplasm"/>
    <property type="evidence" value="ECO:0007669"/>
    <property type="project" value="TreeGrafter"/>
</dbReference>
<dbReference type="EMBL" id="BSYO01000004">
    <property type="protein sequence ID" value="GMH04170.1"/>
    <property type="molecule type" value="Genomic_DNA"/>
</dbReference>
<feature type="region of interest" description="Disordered" evidence="2">
    <location>
        <begin position="1353"/>
        <end position="1430"/>
    </location>
</feature>
<feature type="compositionally biased region" description="Polar residues" evidence="2">
    <location>
        <begin position="170"/>
        <end position="187"/>
    </location>
</feature>
<feature type="compositionally biased region" description="Low complexity" evidence="2">
    <location>
        <begin position="285"/>
        <end position="297"/>
    </location>
</feature>
<dbReference type="PANTHER" id="PTHR23172">
    <property type="entry name" value="AUXILIN/CYCLIN G-ASSOCIATED KINASE-RELATED"/>
    <property type="match status" value="1"/>
</dbReference>
<feature type="compositionally biased region" description="Polar residues" evidence="2">
    <location>
        <begin position="138"/>
        <end position="150"/>
    </location>
</feature>
<feature type="compositionally biased region" description="Polar residues" evidence="2">
    <location>
        <begin position="1387"/>
        <end position="1399"/>
    </location>
</feature>
<keyword evidence="5" id="KW-1185">Reference proteome</keyword>
<feature type="region of interest" description="Disordered" evidence="2">
    <location>
        <begin position="284"/>
        <end position="308"/>
    </location>
</feature>
<feature type="domain" description="J" evidence="3">
    <location>
        <begin position="1491"/>
        <end position="1555"/>
    </location>
</feature>
<reference evidence="4" key="1">
    <citation type="submission" date="2023-05" db="EMBL/GenBank/DDBJ databases">
        <title>Nepenthes gracilis genome sequencing.</title>
        <authorList>
            <person name="Fukushima K."/>
        </authorList>
    </citation>
    <scope>NUCLEOTIDE SEQUENCE</scope>
    <source>
        <strain evidence="4">SING2019-196</strain>
    </source>
</reference>
<protein>
    <recommendedName>
        <fullName evidence="3">J domain-containing protein</fullName>
    </recommendedName>
</protein>
<dbReference type="GO" id="GO:0072583">
    <property type="term" value="P:clathrin-dependent endocytosis"/>
    <property type="evidence" value="ECO:0007669"/>
    <property type="project" value="TreeGrafter"/>
</dbReference>
<feature type="region of interest" description="Disordered" evidence="2">
    <location>
        <begin position="117"/>
        <end position="198"/>
    </location>
</feature>
<evidence type="ECO:0000313" key="4">
    <source>
        <dbReference type="EMBL" id="GMH04170.1"/>
    </source>
</evidence>
<dbReference type="InterPro" id="IPR036869">
    <property type="entry name" value="J_dom_sf"/>
</dbReference>
<dbReference type="PROSITE" id="PS50076">
    <property type="entry name" value="DNAJ_2"/>
    <property type="match status" value="1"/>
</dbReference>
<dbReference type="FunFam" id="1.10.287.110:FF:000009">
    <property type="entry name" value="Auxilin-related protein 1"/>
    <property type="match status" value="1"/>
</dbReference>
<dbReference type="InterPro" id="IPR001623">
    <property type="entry name" value="DnaJ_domain"/>
</dbReference>
<dbReference type="SUPFAM" id="SSF46565">
    <property type="entry name" value="Chaperone J-domain"/>
    <property type="match status" value="1"/>
</dbReference>
<dbReference type="Proteomes" id="UP001279734">
    <property type="component" value="Unassembled WGS sequence"/>
</dbReference>
<name>A0AAD3XH01_NEPGR</name>
<feature type="region of interest" description="Disordered" evidence="2">
    <location>
        <begin position="1301"/>
        <end position="1325"/>
    </location>
</feature>
<evidence type="ECO:0000256" key="1">
    <source>
        <dbReference type="ARBA" id="ARBA00023054"/>
    </source>
</evidence>
<dbReference type="Gene3D" id="1.10.287.110">
    <property type="entry name" value="DnaJ domain"/>
    <property type="match status" value="1"/>
</dbReference>
<dbReference type="PANTHER" id="PTHR23172:SF87">
    <property type="entry name" value="CHAPERONE DNAJ-DOMAIN SUPERFAMILY PROTEIN"/>
    <property type="match status" value="1"/>
</dbReference>
<sequence>MAEVSRSVFLSKKLSNGNGHGNGLSSRHVYDDVFSAPPKLKSSSFSSRVDYSEIFAPSSSNVPQTTSIPVLDLPDVDEREYFVRHRGSRLDYTGIFGDSGDDCFSLPCELLCDDSKKVKSPAKKHRSPAIASELSKCSEPNNNNKGIKQVSSETSSQQSTDSARHVSVSGHETSPTNKKGTNESTHIASLHPVPGYTSSFDEVGPPRETGSGKMAQVTIDDANICMDFSVGTKQKKHSRNTVSDLGANRKPTVHDAGPLRGYDWSGSYPFDTSHNMFETSVKAQPSSMVPPSSPSHSVAGKGDCKRSMNSSFKGSKHYPFGGAAGHSSPTLLDDELDVNSAAAICAAAMKRAIEEAEGKIRLAKGLLERNEGHGSVKLSFKNSPKVKATTNECKHVNEEIVFKEDELHESCTRVDTTMQMPAGLERQNALQDDKEALDIEDQTKFIKDAEPVEKTNNQESKSAQEGYSLGGGGEWEAAKHLGQLINGVKNRLVSFMAWQADSEKKVLPKQAAAASESPEQSKENDWKVKDVDIHENETERELYATSWDNEEREQDANKIKLVPGMRESGENELQTNVALKQETSEDIRVCPDVVGHIKPSDPTKVDGKERECEVPELYLHKYEKRQKGVFECERRELTSEEAQELGPKASDNICLMQEYEKGPIDTGELEVHDGRLEEANYLMRHEKAQEQCQVTSEDICLTQEYEKGATDIGKQQPQDGRLEEDDYLIVDDEKDTIVAEANDHRLNRVQGQVVLDKTTHDSFGSGDNVEGLKENFELEKSEMLRVTQEQQENTKIPEENHLVEEVGKGEGVEDESKGGENEGIVIWTEQDEGIERLMKDSVEVVEHDKHLTAADDPWEKAERAFLGRTEDARQDDSSPGEGVVIFSCEENWRMLEPSIASSEPKEEEPISVQIANELITEMLMRSVSAQDTMGSIRMEKEIKDACGTSQNENIWLDHCENEVNFGQKQADGKGNISNLDYNLENLDNKLVEESAGSTNARDCNNIDAAHKRRRWFEGSDKVGAALQPVHFEGDRMTMEVDQEITMTSQFDGSVEIQVDQLLNESGEDIHVREAGRTFDLEPDTAIDQEKRMHSTEATHKRRRWFENRQVVGAPQQSSILEWDGVTVKIDHEISEEHKIVDDFESCVEGLFSESGECAGVREADTGTNQEENRHNTEAAHRRKRWFEDGEKLGTAQRPIILEGSGINLGIHQEIETEGNTLNHSKLGETSTIKETGIVHDKLEPMNGLHGDLDEVKRREREREKERIAVERAIREARERAFAEAREKAERAAMERATVEMRQRVAGPAQDRLGKASAEAKSFSDKASIEAKLRAERAAVERATAEARERALQRAVSEKASYKSREHAGRYSAERSSSMDQNSQSSSPYGNSRYANSSSLGVPRTTEKSDAVNGESAQRCKARQERHKRTMERAAKALEEKNMRDVQAQKEQSERNRYADVLDTEVKRWSSGKEGNLRALLSTLQYILGSDSGWQQMSLTDLVTATAVRKAYRRATLCVHPDKLQQRGASVQQKYICEKVFDLLKEAWHRFNPDER</sequence>
<feature type="region of interest" description="Disordered" evidence="2">
    <location>
        <begin position="235"/>
        <end position="258"/>
    </location>
</feature>
<comment type="caution">
    <text evidence="4">The sequence shown here is derived from an EMBL/GenBank/DDBJ whole genome shotgun (WGS) entry which is preliminary data.</text>
</comment>